<name>A0A4T0X0P7_9ASCO</name>
<feature type="domain" description="WLM" evidence="2">
    <location>
        <begin position="15"/>
        <end position="205"/>
    </location>
</feature>
<dbReference type="Pfam" id="PF08325">
    <property type="entry name" value="WLM"/>
    <property type="match status" value="1"/>
</dbReference>
<feature type="region of interest" description="Disordered" evidence="1">
    <location>
        <begin position="1"/>
        <end position="22"/>
    </location>
</feature>
<gene>
    <name evidence="3" type="ORF">CANINC_002618</name>
</gene>
<dbReference type="PANTHER" id="PTHR46622:SF1">
    <property type="entry name" value="DNA-DEPENDENT METALLOPROTEASE WSS1"/>
    <property type="match status" value="1"/>
</dbReference>
<accession>A0A4T0X0P7</accession>
<evidence type="ECO:0000256" key="1">
    <source>
        <dbReference type="SAM" id="MobiDB-lite"/>
    </source>
</evidence>
<evidence type="ECO:0000313" key="4">
    <source>
        <dbReference type="Proteomes" id="UP000307173"/>
    </source>
</evidence>
<dbReference type="AlphaFoldDB" id="A0A4T0X0P7"/>
<organism evidence="3 4">
    <name type="scientific">Pichia inconspicua</name>
    <dbReference type="NCBI Taxonomy" id="52247"/>
    <lineage>
        <taxon>Eukaryota</taxon>
        <taxon>Fungi</taxon>
        <taxon>Dikarya</taxon>
        <taxon>Ascomycota</taxon>
        <taxon>Saccharomycotina</taxon>
        <taxon>Pichiomycetes</taxon>
        <taxon>Pichiales</taxon>
        <taxon>Pichiaceae</taxon>
        <taxon>Pichia</taxon>
    </lineage>
</organism>
<dbReference type="PROSITE" id="PS51397">
    <property type="entry name" value="WLM"/>
    <property type="match status" value="1"/>
</dbReference>
<evidence type="ECO:0000259" key="2">
    <source>
        <dbReference type="PROSITE" id="PS51397"/>
    </source>
</evidence>
<proteinExistence type="predicted"/>
<dbReference type="STRING" id="52247.A0A4T0X0P7"/>
<dbReference type="PANTHER" id="PTHR46622">
    <property type="entry name" value="DNA-DEPENDENT METALLOPROTEASE WSS1"/>
    <property type="match status" value="1"/>
</dbReference>
<dbReference type="EMBL" id="SELW01000415">
    <property type="protein sequence ID" value="TID28185.1"/>
    <property type="molecule type" value="Genomic_DNA"/>
</dbReference>
<keyword evidence="4" id="KW-1185">Reference proteome</keyword>
<protein>
    <recommendedName>
        <fullName evidence="2">WLM domain-containing protein</fullName>
    </recommendedName>
</protein>
<evidence type="ECO:0000313" key="3">
    <source>
        <dbReference type="EMBL" id="TID28185.1"/>
    </source>
</evidence>
<dbReference type="GO" id="GO:0006281">
    <property type="term" value="P:DNA repair"/>
    <property type="evidence" value="ECO:0007669"/>
    <property type="project" value="TreeGrafter"/>
</dbReference>
<dbReference type="GO" id="GO:0005634">
    <property type="term" value="C:nucleus"/>
    <property type="evidence" value="ECO:0007669"/>
    <property type="project" value="TreeGrafter"/>
</dbReference>
<dbReference type="InterPro" id="IPR013536">
    <property type="entry name" value="WLM_dom"/>
</dbReference>
<dbReference type="OrthoDB" id="49605at2759"/>
<dbReference type="Proteomes" id="UP000307173">
    <property type="component" value="Unassembled WGS sequence"/>
</dbReference>
<comment type="caution">
    <text evidence="3">The sequence shown here is derived from an EMBL/GenBank/DDBJ whole genome shotgun (WGS) entry which is preliminary data.</text>
</comment>
<sequence>MVLKGRGKFPEKKRPEIPPPTPNINKIASLQKQDASDKALELLHEVATLVSPIIELYNFKVGLLCEMYPKQSGLLGLNVNRGQKICLRLRSPTDPKWFLDRDAIVGTMLHELTHNLYGRHDAKFYKQLDELKDKYMEQQIQMSLKTSSYKNNFSAPLVSKVNNIKRQYTTRVSKLGSNIEGRCAKNLSLAAMRELMLKAAERRAADAVSCTEVDAEKLSCVPKDDELHIIDVISLDSDSEDEESSAKKSETNIKVERKPVMDVIILD</sequence>
<reference evidence="3 4" key="1">
    <citation type="journal article" date="2019" name="Front. Genet.">
        <title>Whole-Genome Sequencing of the Opportunistic Yeast Pathogen Candida inconspicua Uncovers Its Hybrid Origin.</title>
        <authorList>
            <person name="Mixao V."/>
            <person name="Hansen A.P."/>
            <person name="Saus E."/>
            <person name="Boekhout T."/>
            <person name="Lass-Florl C."/>
            <person name="Gabaldon T."/>
        </authorList>
    </citation>
    <scope>NUCLEOTIDE SEQUENCE [LARGE SCALE GENOMIC DNA]</scope>
    <source>
        <strain evidence="3 4">CBS 180</strain>
    </source>
</reference>
<dbReference type="InterPro" id="IPR053000">
    <property type="entry name" value="WSS1-like_metalloprotease"/>
</dbReference>
<dbReference type="GO" id="GO:0008237">
    <property type="term" value="F:metallopeptidase activity"/>
    <property type="evidence" value="ECO:0007669"/>
    <property type="project" value="TreeGrafter"/>
</dbReference>